<evidence type="ECO:0000313" key="4">
    <source>
        <dbReference type="Proteomes" id="UP001197214"/>
    </source>
</evidence>
<organism evidence="3 4">
    <name type="scientific">Stakelama flava</name>
    <dbReference type="NCBI Taxonomy" id="2860338"/>
    <lineage>
        <taxon>Bacteria</taxon>
        <taxon>Pseudomonadati</taxon>
        <taxon>Pseudomonadota</taxon>
        <taxon>Alphaproteobacteria</taxon>
        <taxon>Sphingomonadales</taxon>
        <taxon>Sphingomonadaceae</taxon>
        <taxon>Stakelama</taxon>
    </lineage>
</organism>
<dbReference type="Pfam" id="PF13676">
    <property type="entry name" value="TIR_2"/>
    <property type="match status" value="1"/>
</dbReference>
<comment type="caution">
    <text evidence="3">The sequence shown here is derived from an EMBL/GenBank/DDBJ whole genome shotgun (WGS) entry which is preliminary data.</text>
</comment>
<accession>A0ABS6XKR6</accession>
<feature type="compositionally biased region" description="Low complexity" evidence="1">
    <location>
        <begin position="37"/>
        <end position="59"/>
    </location>
</feature>
<evidence type="ECO:0000256" key="1">
    <source>
        <dbReference type="SAM" id="MobiDB-lite"/>
    </source>
</evidence>
<dbReference type="RefSeq" id="WP_219237927.1">
    <property type="nucleotide sequence ID" value="NZ_JAHWZX010000006.1"/>
</dbReference>
<feature type="region of interest" description="Disordered" evidence="1">
    <location>
        <begin position="95"/>
        <end position="131"/>
    </location>
</feature>
<protein>
    <submittedName>
        <fullName evidence="3">TIR domain-containing protein</fullName>
    </submittedName>
</protein>
<proteinExistence type="predicted"/>
<dbReference type="SMART" id="SM00255">
    <property type="entry name" value="TIR"/>
    <property type="match status" value="1"/>
</dbReference>
<evidence type="ECO:0000259" key="2">
    <source>
        <dbReference type="PROSITE" id="PS50104"/>
    </source>
</evidence>
<dbReference type="InterPro" id="IPR000157">
    <property type="entry name" value="TIR_dom"/>
</dbReference>
<dbReference type="Proteomes" id="UP001197214">
    <property type="component" value="Unassembled WGS sequence"/>
</dbReference>
<sequence>MSLSMDRSTEARLQKDLNVLQNKQTTELKKVAQATKSQNAAMTAASRASSSSTASSKLAQAERDGKTIERAQDQAARYGEEMGRKRDELARVQKRIRDGEAKERNDQAKALEKQRKADDKARKQLQDDNRKLANDLGGLKKQLTAAIEAQAAQTQPFTVESGEGRDRPYDFFISHASADKKDFVDGLVEQAEAAGLDVWYDNNALAWGDSIRQKIDEGLRRSYFGVVVLSPSFFDRPWTEYELDAIVQRDLSGHGRLLPIWHRLSRDDVERHAPALAGRLALPTSNYSTTQIVEELLAMRDRFKAAGGGGA</sequence>
<dbReference type="PROSITE" id="PS50104">
    <property type="entry name" value="TIR"/>
    <property type="match status" value="1"/>
</dbReference>
<reference evidence="3 4" key="1">
    <citation type="submission" date="2021-07" db="EMBL/GenBank/DDBJ databases">
        <title>Stakelama flava sp. nov., a novel endophytic bacterium isolated from branch of Kandelia candel.</title>
        <authorList>
            <person name="Tuo L."/>
        </authorList>
    </citation>
    <scope>NUCLEOTIDE SEQUENCE [LARGE SCALE GENOMIC DNA]</scope>
    <source>
        <strain evidence="3 4">CBK3Z-3</strain>
    </source>
</reference>
<feature type="compositionally biased region" description="Basic and acidic residues" evidence="1">
    <location>
        <begin position="60"/>
        <end position="69"/>
    </location>
</feature>
<gene>
    <name evidence="3" type="ORF">KY084_07900</name>
</gene>
<dbReference type="EMBL" id="JAHWZX010000006">
    <property type="protein sequence ID" value="MBW4330800.1"/>
    <property type="molecule type" value="Genomic_DNA"/>
</dbReference>
<feature type="region of interest" description="Disordered" evidence="1">
    <location>
        <begin position="1"/>
        <end position="69"/>
    </location>
</feature>
<evidence type="ECO:0000313" key="3">
    <source>
        <dbReference type="EMBL" id="MBW4330800.1"/>
    </source>
</evidence>
<name>A0ABS6XKR6_9SPHN</name>
<feature type="domain" description="TIR" evidence="2">
    <location>
        <begin position="167"/>
        <end position="300"/>
    </location>
</feature>
<keyword evidence="4" id="KW-1185">Reference proteome</keyword>